<sequence length="179" mass="21638">MGSVWREIMNTWENRKRKVKGIRKAECTIRPNDLYHYHFHVIIEGKENAEWLLKEWLKRMPKANPKAQDMRKANERSLKELFKYFTKLTTKVGDKKELFAYARMDVIFRAMYKKRVFQPFGGVKLFSEEIEDVTAQEYEHLEACEKVWKWSVDDWIDEWGECLTGYTPSEEFKKFFNGF</sequence>
<evidence type="ECO:0008006" key="3">
    <source>
        <dbReference type="Google" id="ProtNLM"/>
    </source>
</evidence>
<dbReference type="Proteomes" id="UP000053676">
    <property type="component" value="Unassembled WGS sequence"/>
</dbReference>
<dbReference type="KEGG" id="nai:NECAME_18912"/>
<dbReference type="EMBL" id="KI664818">
    <property type="protein sequence ID" value="ETN72287.1"/>
    <property type="molecule type" value="Genomic_DNA"/>
</dbReference>
<evidence type="ECO:0000313" key="1">
    <source>
        <dbReference type="EMBL" id="ETN72287.1"/>
    </source>
</evidence>
<accession>W2SUD0</accession>
<gene>
    <name evidence="1" type="ORF">NECAME_18912</name>
</gene>
<organism evidence="1 2">
    <name type="scientific">Necator americanus</name>
    <name type="common">Human hookworm</name>
    <dbReference type="NCBI Taxonomy" id="51031"/>
    <lineage>
        <taxon>Eukaryota</taxon>
        <taxon>Metazoa</taxon>
        <taxon>Ecdysozoa</taxon>
        <taxon>Nematoda</taxon>
        <taxon>Chromadorea</taxon>
        <taxon>Rhabditida</taxon>
        <taxon>Rhabditina</taxon>
        <taxon>Rhabditomorpha</taxon>
        <taxon>Strongyloidea</taxon>
        <taxon>Ancylostomatidae</taxon>
        <taxon>Bunostominae</taxon>
        <taxon>Necator</taxon>
    </lineage>
</organism>
<name>W2SUD0_NECAM</name>
<proteinExistence type="predicted"/>
<keyword evidence="2" id="KW-1185">Reference proteome</keyword>
<dbReference type="AlphaFoldDB" id="W2SUD0"/>
<reference evidence="2" key="1">
    <citation type="journal article" date="2014" name="Nat. Genet.">
        <title>Genome of the human hookworm Necator americanus.</title>
        <authorList>
            <person name="Tang Y.T."/>
            <person name="Gao X."/>
            <person name="Rosa B.A."/>
            <person name="Abubucker S."/>
            <person name="Hallsworth-Pepin K."/>
            <person name="Martin J."/>
            <person name="Tyagi R."/>
            <person name="Heizer E."/>
            <person name="Zhang X."/>
            <person name="Bhonagiri-Palsikar V."/>
            <person name="Minx P."/>
            <person name="Warren W.C."/>
            <person name="Wang Q."/>
            <person name="Zhan B."/>
            <person name="Hotez P.J."/>
            <person name="Sternberg P.W."/>
            <person name="Dougall A."/>
            <person name="Gaze S.T."/>
            <person name="Mulvenna J."/>
            <person name="Sotillo J."/>
            <person name="Ranganathan S."/>
            <person name="Rabelo E.M."/>
            <person name="Wilson R.K."/>
            <person name="Felgner P.L."/>
            <person name="Bethony J."/>
            <person name="Hawdon J.M."/>
            <person name="Gasser R.B."/>
            <person name="Loukas A."/>
            <person name="Mitreva M."/>
        </authorList>
    </citation>
    <scope>NUCLEOTIDE SEQUENCE [LARGE SCALE GENOMIC DNA]</scope>
</reference>
<protein>
    <recommendedName>
        <fullName evidence="3">Replication protein</fullName>
    </recommendedName>
</protein>
<evidence type="ECO:0000313" key="2">
    <source>
        <dbReference type="Proteomes" id="UP000053676"/>
    </source>
</evidence>